<keyword evidence="2" id="KW-1185">Reference proteome</keyword>
<evidence type="ECO:0000313" key="1">
    <source>
        <dbReference type="EMBL" id="GFU00401.1"/>
    </source>
</evidence>
<accession>A0A8X6Q5K4</accession>
<dbReference type="EMBL" id="BMAW01027093">
    <property type="protein sequence ID" value="GFU00401.1"/>
    <property type="molecule type" value="Genomic_DNA"/>
</dbReference>
<dbReference type="OrthoDB" id="8360890at2759"/>
<dbReference type="Proteomes" id="UP000887013">
    <property type="component" value="Unassembled WGS sequence"/>
</dbReference>
<protein>
    <submittedName>
        <fullName evidence="1">Uncharacterized protein</fullName>
    </submittedName>
</protein>
<organism evidence="1 2">
    <name type="scientific">Nephila pilipes</name>
    <name type="common">Giant wood spider</name>
    <name type="synonym">Nephila maculata</name>
    <dbReference type="NCBI Taxonomy" id="299642"/>
    <lineage>
        <taxon>Eukaryota</taxon>
        <taxon>Metazoa</taxon>
        <taxon>Ecdysozoa</taxon>
        <taxon>Arthropoda</taxon>
        <taxon>Chelicerata</taxon>
        <taxon>Arachnida</taxon>
        <taxon>Araneae</taxon>
        <taxon>Araneomorphae</taxon>
        <taxon>Entelegynae</taxon>
        <taxon>Araneoidea</taxon>
        <taxon>Nephilidae</taxon>
        <taxon>Nephila</taxon>
    </lineage>
</organism>
<sequence>MFLPAPENVTEYVAPPSSTSNNVTVFTDYEYIRNIGLYADNVDVKSHEDRYNILCNPWLPNENYKFPCFVQGKKNHSFKLNCIKNFPSISNNHKFSGVFRRPYVLFSAIVRDRNRGKLGKLVTAPLSSY</sequence>
<comment type="caution">
    <text evidence="1">The sequence shown here is derived from an EMBL/GenBank/DDBJ whole genome shotgun (WGS) entry which is preliminary data.</text>
</comment>
<name>A0A8X6Q5K4_NEPPI</name>
<dbReference type="AlphaFoldDB" id="A0A8X6Q5K4"/>
<gene>
    <name evidence="1" type="ORF">NPIL_266771</name>
</gene>
<proteinExistence type="predicted"/>
<reference evidence="1" key="1">
    <citation type="submission" date="2020-08" db="EMBL/GenBank/DDBJ databases">
        <title>Multicomponent nature underlies the extraordinary mechanical properties of spider dragline silk.</title>
        <authorList>
            <person name="Kono N."/>
            <person name="Nakamura H."/>
            <person name="Mori M."/>
            <person name="Yoshida Y."/>
            <person name="Ohtoshi R."/>
            <person name="Malay A.D."/>
            <person name="Moran D.A.P."/>
            <person name="Tomita M."/>
            <person name="Numata K."/>
            <person name="Arakawa K."/>
        </authorList>
    </citation>
    <scope>NUCLEOTIDE SEQUENCE</scope>
</reference>
<evidence type="ECO:0000313" key="2">
    <source>
        <dbReference type="Proteomes" id="UP000887013"/>
    </source>
</evidence>